<comment type="caution">
    <text evidence="2">The sequence shown here is derived from an EMBL/GenBank/DDBJ whole genome shotgun (WGS) entry which is preliminary data.</text>
</comment>
<gene>
    <name evidence="2" type="ORF">HGB48_25860</name>
</gene>
<protein>
    <submittedName>
        <fullName evidence="2">DUF397 domain-containing protein</fullName>
    </submittedName>
</protein>
<proteinExistence type="predicted"/>
<organism evidence="2 3">
    <name type="scientific">Actinomadura latina</name>
    <dbReference type="NCBI Taxonomy" id="163603"/>
    <lineage>
        <taxon>Bacteria</taxon>
        <taxon>Bacillati</taxon>
        <taxon>Actinomycetota</taxon>
        <taxon>Actinomycetes</taxon>
        <taxon>Streptosporangiales</taxon>
        <taxon>Thermomonosporaceae</taxon>
        <taxon>Actinomadura</taxon>
    </lineage>
</organism>
<dbReference type="Pfam" id="PF04149">
    <property type="entry name" value="DUF397"/>
    <property type="match status" value="1"/>
</dbReference>
<evidence type="ECO:0000259" key="1">
    <source>
        <dbReference type="Pfam" id="PF04149"/>
    </source>
</evidence>
<feature type="domain" description="DUF397" evidence="1">
    <location>
        <begin position="10"/>
        <end position="60"/>
    </location>
</feature>
<name>A0A846Z4G3_9ACTN</name>
<keyword evidence="3" id="KW-1185">Reference proteome</keyword>
<dbReference type="InterPro" id="IPR007278">
    <property type="entry name" value="DUF397"/>
</dbReference>
<evidence type="ECO:0000313" key="3">
    <source>
        <dbReference type="Proteomes" id="UP000579250"/>
    </source>
</evidence>
<dbReference type="RefSeq" id="WP_083945927.1">
    <property type="nucleotide sequence ID" value="NZ_JAAXPI010000048.1"/>
</dbReference>
<accession>A0A846Z4G3</accession>
<dbReference type="EMBL" id="JAAXPI010000048">
    <property type="protein sequence ID" value="NKZ07141.1"/>
    <property type="molecule type" value="Genomic_DNA"/>
</dbReference>
<dbReference type="Proteomes" id="UP000579250">
    <property type="component" value="Unassembled WGS sequence"/>
</dbReference>
<reference evidence="2 3" key="1">
    <citation type="submission" date="2020-04" db="EMBL/GenBank/DDBJ databases">
        <title>MicrobeNet Type strains.</title>
        <authorList>
            <person name="Nicholson A.C."/>
        </authorList>
    </citation>
    <scope>NUCLEOTIDE SEQUENCE [LARGE SCALE GENOMIC DNA]</scope>
    <source>
        <strain evidence="2 3">ATCC BAA-277</strain>
    </source>
</reference>
<evidence type="ECO:0000313" key="2">
    <source>
        <dbReference type="EMBL" id="NKZ07141.1"/>
    </source>
</evidence>
<dbReference type="AlphaFoldDB" id="A0A846Z4G3"/>
<sequence length="67" mass="7288">MSFHATPPGQWRKSTRCASNGCVEVARLDDDAVSVRDTEDTAARLAFGLAEWSAFTADAKAGRFDRP</sequence>